<dbReference type="InterPro" id="IPR004788">
    <property type="entry name" value="Ribose5P_isomerase_type_A"/>
</dbReference>
<evidence type="ECO:0000256" key="1">
    <source>
        <dbReference type="ARBA" id="ARBA00001713"/>
    </source>
</evidence>
<dbReference type="OrthoDB" id="5870696at2"/>
<name>A0A318KRH9_9FIRM</name>
<dbReference type="Gene3D" id="3.40.50.1360">
    <property type="match status" value="1"/>
</dbReference>
<dbReference type="NCBIfam" id="TIGR00021">
    <property type="entry name" value="rpiA"/>
    <property type="match status" value="1"/>
</dbReference>
<dbReference type="NCBIfam" id="NF001924">
    <property type="entry name" value="PRK00702.1"/>
    <property type="match status" value="1"/>
</dbReference>
<dbReference type="PANTHER" id="PTHR11934">
    <property type="entry name" value="RIBOSE-5-PHOSPHATE ISOMERASE"/>
    <property type="match status" value="1"/>
</dbReference>
<dbReference type="PANTHER" id="PTHR11934:SF0">
    <property type="entry name" value="RIBOSE-5-PHOSPHATE ISOMERASE"/>
    <property type="match status" value="1"/>
</dbReference>
<dbReference type="GO" id="GO:0005829">
    <property type="term" value="C:cytosol"/>
    <property type="evidence" value="ECO:0007669"/>
    <property type="project" value="TreeGrafter"/>
</dbReference>
<dbReference type="GO" id="GO:0004751">
    <property type="term" value="F:ribose-5-phosphate isomerase activity"/>
    <property type="evidence" value="ECO:0007669"/>
    <property type="project" value="UniProtKB-UniRule"/>
</dbReference>
<dbReference type="SUPFAM" id="SSF100950">
    <property type="entry name" value="NagB/RpiA/CoA transferase-like"/>
    <property type="match status" value="1"/>
</dbReference>
<organism evidence="4 5">
    <name type="scientific">Dielma fastidiosa</name>
    <dbReference type="NCBI Taxonomy" id="1034346"/>
    <lineage>
        <taxon>Bacteria</taxon>
        <taxon>Bacillati</taxon>
        <taxon>Bacillota</taxon>
        <taxon>Erysipelotrichia</taxon>
        <taxon>Erysipelotrichales</taxon>
        <taxon>Erysipelotrichaceae</taxon>
        <taxon>Dielma</taxon>
    </lineage>
</organism>
<proteinExistence type="predicted"/>
<gene>
    <name evidence="4" type="ORF">DES51_108174</name>
</gene>
<sequence>MCENKWEALKQKAAQQGCMYIHDGMKVGLGSGSTMVYALKYLGELVKAGLRIQAVCSSDKTEALARELKLPMIEDPSKISLDINLDGVDQIDPHGNVIKGGGAALTREKMLAQWAAKTIWIMDERKIVDKLDQYLLPVEVLPFNHEHMRTVLITMGYQVTLRKHQGQPLITDNGGLIFDVRIPIGKTMSQAHQELIQLAGVVETGYFEKRLSTAVIAGSEGIKIIDFKDQ</sequence>
<dbReference type="GO" id="GO:0009052">
    <property type="term" value="P:pentose-phosphate shunt, non-oxidative branch"/>
    <property type="evidence" value="ECO:0007669"/>
    <property type="project" value="InterPro"/>
</dbReference>
<comment type="catalytic activity">
    <reaction evidence="1">
        <text>aldehydo-D-ribose 5-phosphate = D-ribulose 5-phosphate</text>
        <dbReference type="Rhea" id="RHEA:14657"/>
        <dbReference type="ChEBI" id="CHEBI:58121"/>
        <dbReference type="ChEBI" id="CHEBI:58273"/>
        <dbReference type="EC" id="5.3.1.6"/>
    </reaction>
</comment>
<evidence type="ECO:0000313" key="4">
    <source>
        <dbReference type="EMBL" id="PXX78246.1"/>
    </source>
</evidence>
<dbReference type="Proteomes" id="UP000247612">
    <property type="component" value="Unassembled WGS sequence"/>
</dbReference>
<dbReference type="STRING" id="1034346.GCA_000313565_00424"/>
<evidence type="ECO:0000313" key="5">
    <source>
        <dbReference type="Proteomes" id="UP000247612"/>
    </source>
</evidence>
<dbReference type="CDD" id="cd01398">
    <property type="entry name" value="RPI_A"/>
    <property type="match status" value="1"/>
</dbReference>
<comment type="caution">
    <text evidence="4">The sequence shown here is derived from an EMBL/GenBank/DDBJ whole genome shotgun (WGS) entry which is preliminary data.</text>
</comment>
<dbReference type="FunFam" id="3.40.50.1360:FF:000001">
    <property type="entry name" value="Ribose-5-phosphate isomerase A"/>
    <property type="match status" value="1"/>
</dbReference>
<accession>A0A318KRH9</accession>
<dbReference type="InterPro" id="IPR037171">
    <property type="entry name" value="NagB/RpiA_transferase-like"/>
</dbReference>
<dbReference type="RefSeq" id="WP_022936728.1">
    <property type="nucleotide sequence ID" value="NZ_CABKRQ010000001.1"/>
</dbReference>
<dbReference type="AlphaFoldDB" id="A0A318KRH9"/>
<reference evidence="4 5" key="1">
    <citation type="submission" date="2018-05" db="EMBL/GenBank/DDBJ databases">
        <title>Genomic Encyclopedia of Type Strains, Phase IV (KMG-IV): sequencing the most valuable type-strain genomes for metagenomic binning, comparative biology and taxonomic classification.</title>
        <authorList>
            <person name="Goeker M."/>
        </authorList>
    </citation>
    <scope>NUCLEOTIDE SEQUENCE [LARGE SCALE GENOMIC DNA]</scope>
    <source>
        <strain evidence="4 5">JC118</strain>
    </source>
</reference>
<protein>
    <recommendedName>
        <fullName evidence="3">Ribose 5-phosphate isomerase A</fullName>
        <ecNumber evidence="3">5.3.1.6</ecNumber>
    </recommendedName>
</protein>
<keyword evidence="5" id="KW-1185">Reference proteome</keyword>
<keyword evidence="2 4" id="KW-0413">Isomerase</keyword>
<dbReference type="Gene3D" id="3.30.70.260">
    <property type="match status" value="1"/>
</dbReference>
<dbReference type="Pfam" id="PF06026">
    <property type="entry name" value="Rib_5-P_isom_A"/>
    <property type="match status" value="1"/>
</dbReference>
<dbReference type="SUPFAM" id="SSF75445">
    <property type="entry name" value="D-ribose-5-phosphate isomerase (RpiA), lid domain"/>
    <property type="match status" value="1"/>
</dbReference>
<dbReference type="EC" id="5.3.1.6" evidence="3"/>
<evidence type="ECO:0000256" key="2">
    <source>
        <dbReference type="ARBA" id="ARBA00023235"/>
    </source>
</evidence>
<evidence type="ECO:0000256" key="3">
    <source>
        <dbReference type="NCBIfam" id="TIGR00021"/>
    </source>
</evidence>
<dbReference type="EMBL" id="QJKH01000008">
    <property type="protein sequence ID" value="PXX78246.1"/>
    <property type="molecule type" value="Genomic_DNA"/>
</dbReference>
<dbReference type="GO" id="GO:0006014">
    <property type="term" value="P:D-ribose metabolic process"/>
    <property type="evidence" value="ECO:0007669"/>
    <property type="project" value="TreeGrafter"/>
</dbReference>